<evidence type="ECO:0000256" key="1">
    <source>
        <dbReference type="ARBA" id="ARBA00004613"/>
    </source>
</evidence>
<dbReference type="InterPro" id="IPR001343">
    <property type="entry name" value="Hemolysn_Ca-bd"/>
</dbReference>
<evidence type="ECO:0000313" key="3">
    <source>
        <dbReference type="EMBL" id="MDO6964982.1"/>
    </source>
</evidence>
<keyword evidence="4" id="KW-1185">Reference proteome</keyword>
<evidence type="ECO:0000313" key="4">
    <source>
        <dbReference type="Proteomes" id="UP001174932"/>
    </source>
</evidence>
<keyword evidence="2" id="KW-0964">Secreted</keyword>
<proteinExistence type="predicted"/>
<dbReference type="Proteomes" id="UP001174932">
    <property type="component" value="Unassembled WGS sequence"/>
</dbReference>
<dbReference type="PRINTS" id="PR00313">
    <property type="entry name" value="CABNDNGRPT"/>
</dbReference>
<gene>
    <name evidence="3" type="ORF">Q4481_13520</name>
</gene>
<evidence type="ECO:0008006" key="5">
    <source>
        <dbReference type="Google" id="ProtNLM"/>
    </source>
</evidence>
<dbReference type="SUPFAM" id="SSF51120">
    <property type="entry name" value="beta-Roll"/>
    <property type="match status" value="1"/>
</dbReference>
<name>A0ABT8YMW5_9HYPH</name>
<sequence length="161" mass="16774">MATNIGTNAVDTINGKSFADLLFGRGGNDILNGNNGNDYLDGGKGNDKLFGDAGNDEIEGGAGNDTIDGGLGNDILSGDGGADTFVYKTGYGKDTIEDFEIGTDKIKLTAGPKFDNLKEVAANAKQSGKDVVIKLDANNTLTIKGMTLKDFKANIKDIISF</sequence>
<evidence type="ECO:0000256" key="2">
    <source>
        <dbReference type="ARBA" id="ARBA00022525"/>
    </source>
</evidence>
<dbReference type="PANTHER" id="PTHR38340">
    <property type="entry name" value="S-LAYER PROTEIN"/>
    <property type="match status" value="1"/>
</dbReference>
<dbReference type="InterPro" id="IPR050557">
    <property type="entry name" value="RTX_toxin/Mannuronan_C5-epim"/>
</dbReference>
<comment type="caution">
    <text evidence="3">The sequence shown here is derived from an EMBL/GenBank/DDBJ whole genome shotgun (WGS) entry which is preliminary data.</text>
</comment>
<dbReference type="Pfam" id="PF00353">
    <property type="entry name" value="HemolysinCabind"/>
    <property type="match status" value="1"/>
</dbReference>
<dbReference type="InterPro" id="IPR011049">
    <property type="entry name" value="Serralysin-like_metalloprot_C"/>
</dbReference>
<organism evidence="3 4">
    <name type="scientific">Rhizobium alvei</name>
    <dbReference type="NCBI Taxonomy" id="1132659"/>
    <lineage>
        <taxon>Bacteria</taxon>
        <taxon>Pseudomonadati</taxon>
        <taxon>Pseudomonadota</taxon>
        <taxon>Alphaproteobacteria</taxon>
        <taxon>Hyphomicrobiales</taxon>
        <taxon>Rhizobiaceae</taxon>
        <taxon>Rhizobium/Agrobacterium group</taxon>
        <taxon>Rhizobium</taxon>
    </lineage>
</organism>
<protein>
    <recommendedName>
        <fullName evidence="5">Calcium-binding protein</fullName>
    </recommendedName>
</protein>
<dbReference type="EMBL" id="JAUOZU010000008">
    <property type="protein sequence ID" value="MDO6964982.1"/>
    <property type="molecule type" value="Genomic_DNA"/>
</dbReference>
<dbReference type="Gene3D" id="2.150.10.10">
    <property type="entry name" value="Serralysin-like metalloprotease, C-terminal"/>
    <property type="match status" value="1"/>
</dbReference>
<dbReference type="InterPro" id="IPR018511">
    <property type="entry name" value="Hemolysin-typ_Ca-bd_CS"/>
</dbReference>
<accession>A0ABT8YMW5</accession>
<reference evidence="3" key="1">
    <citation type="journal article" date="2015" name="Int. J. Syst. Evol. Microbiol.">
        <title>Rhizobium alvei sp. nov., isolated from a freshwater river.</title>
        <authorList>
            <person name="Sheu S.Y."/>
            <person name="Huang H.W."/>
            <person name="Young C.C."/>
            <person name="Chen W.M."/>
        </authorList>
    </citation>
    <scope>NUCLEOTIDE SEQUENCE</scope>
    <source>
        <strain evidence="3">TNR-22</strain>
    </source>
</reference>
<dbReference type="PROSITE" id="PS00330">
    <property type="entry name" value="HEMOLYSIN_CALCIUM"/>
    <property type="match status" value="2"/>
</dbReference>
<dbReference type="PANTHER" id="PTHR38340:SF1">
    <property type="entry name" value="S-LAYER PROTEIN"/>
    <property type="match status" value="1"/>
</dbReference>
<comment type="subcellular location">
    <subcellularLocation>
        <location evidence="1">Secreted</location>
    </subcellularLocation>
</comment>
<reference evidence="3" key="2">
    <citation type="submission" date="2023-07" db="EMBL/GenBank/DDBJ databases">
        <authorList>
            <person name="Shen H."/>
        </authorList>
    </citation>
    <scope>NUCLEOTIDE SEQUENCE</scope>
    <source>
        <strain evidence="3">TNR-22</strain>
    </source>
</reference>
<dbReference type="RefSeq" id="WP_304376899.1">
    <property type="nucleotide sequence ID" value="NZ_JAUOZU010000008.1"/>
</dbReference>